<evidence type="ECO:0000256" key="1">
    <source>
        <dbReference type="SAM" id="MobiDB-lite"/>
    </source>
</evidence>
<proteinExistence type="predicted"/>
<sequence length="148" mass="16041">MGAAPERATEVHGRLWTCCEHLRPPWMRCDDSLDPSLHATVSEGEELRRHGLGRPGRALGSDGPGALVRLWTGWESERRSKESETGLGWAVAPALGRLEIPDPWGMRARSVGATLSREQTCPPRGIGAACHPERPRGDSGRADAPPSH</sequence>
<evidence type="ECO:0000313" key="2">
    <source>
        <dbReference type="EMBL" id="KAJ1217412.1"/>
    </source>
</evidence>
<protein>
    <submittedName>
        <fullName evidence="2">Uncharacterized protein</fullName>
    </submittedName>
</protein>
<evidence type="ECO:0000313" key="3">
    <source>
        <dbReference type="Proteomes" id="UP001066276"/>
    </source>
</evidence>
<feature type="compositionally biased region" description="Basic and acidic residues" evidence="1">
    <location>
        <begin position="131"/>
        <end position="141"/>
    </location>
</feature>
<gene>
    <name evidence="2" type="ORF">NDU88_005006</name>
</gene>
<dbReference type="AlphaFoldDB" id="A0AAV7WXK6"/>
<accession>A0AAV7WXK6</accession>
<name>A0AAV7WXK6_PLEWA</name>
<dbReference type="Proteomes" id="UP001066276">
    <property type="component" value="Chromosome 1_1"/>
</dbReference>
<keyword evidence="3" id="KW-1185">Reference proteome</keyword>
<dbReference type="EMBL" id="JANPWB010000001">
    <property type="protein sequence ID" value="KAJ1217412.1"/>
    <property type="molecule type" value="Genomic_DNA"/>
</dbReference>
<reference evidence="2" key="1">
    <citation type="journal article" date="2022" name="bioRxiv">
        <title>Sequencing and chromosome-scale assembly of the giantPleurodeles waltlgenome.</title>
        <authorList>
            <person name="Brown T."/>
            <person name="Elewa A."/>
            <person name="Iarovenko S."/>
            <person name="Subramanian E."/>
            <person name="Araus A.J."/>
            <person name="Petzold A."/>
            <person name="Susuki M."/>
            <person name="Suzuki K.-i.T."/>
            <person name="Hayashi T."/>
            <person name="Toyoda A."/>
            <person name="Oliveira C."/>
            <person name="Osipova E."/>
            <person name="Leigh N.D."/>
            <person name="Simon A."/>
            <person name="Yun M.H."/>
        </authorList>
    </citation>
    <scope>NUCLEOTIDE SEQUENCE</scope>
    <source>
        <strain evidence="2">20211129_DDA</strain>
        <tissue evidence="2">Liver</tissue>
    </source>
</reference>
<feature type="region of interest" description="Disordered" evidence="1">
    <location>
        <begin position="115"/>
        <end position="148"/>
    </location>
</feature>
<comment type="caution">
    <text evidence="2">The sequence shown here is derived from an EMBL/GenBank/DDBJ whole genome shotgun (WGS) entry which is preliminary data.</text>
</comment>
<organism evidence="2 3">
    <name type="scientific">Pleurodeles waltl</name>
    <name type="common">Iberian ribbed newt</name>
    <dbReference type="NCBI Taxonomy" id="8319"/>
    <lineage>
        <taxon>Eukaryota</taxon>
        <taxon>Metazoa</taxon>
        <taxon>Chordata</taxon>
        <taxon>Craniata</taxon>
        <taxon>Vertebrata</taxon>
        <taxon>Euteleostomi</taxon>
        <taxon>Amphibia</taxon>
        <taxon>Batrachia</taxon>
        <taxon>Caudata</taxon>
        <taxon>Salamandroidea</taxon>
        <taxon>Salamandridae</taxon>
        <taxon>Pleurodelinae</taxon>
        <taxon>Pleurodeles</taxon>
    </lineage>
</organism>